<dbReference type="AlphaFoldDB" id="A0A9Q1H4Q1"/>
<dbReference type="EMBL" id="JAIZAY010000012">
    <property type="protein sequence ID" value="KAJ8032400.1"/>
    <property type="molecule type" value="Genomic_DNA"/>
</dbReference>
<sequence>MCVLRNAPCLSHYRTTVEVCRKPSTAAKNKRGTFMIVTGVGRNIVVRKEWSKSILRLYFFRNFENQSAGQPPSQRAREA</sequence>
<organism evidence="1 2">
    <name type="scientific">Holothuria leucospilota</name>
    <name type="common">Black long sea cucumber</name>
    <name type="synonym">Mertensiothuria leucospilota</name>
    <dbReference type="NCBI Taxonomy" id="206669"/>
    <lineage>
        <taxon>Eukaryota</taxon>
        <taxon>Metazoa</taxon>
        <taxon>Echinodermata</taxon>
        <taxon>Eleutherozoa</taxon>
        <taxon>Echinozoa</taxon>
        <taxon>Holothuroidea</taxon>
        <taxon>Aspidochirotacea</taxon>
        <taxon>Aspidochirotida</taxon>
        <taxon>Holothuriidae</taxon>
        <taxon>Holothuria</taxon>
    </lineage>
</organism>
<dbReference type="Proteomes" id="UP001152320">
    <property type="component" value="Chromosome 12"/>
</dbReference>
<gene>
    <name evidence="1" type="ORF">HOLleu_25917</name>
</gene>
<proteinExistence type="predicted"/>
<keyword evidence="2" id="KW-1185">Reference proteome</keyword>
<accession>A0A9Q1H4Q1</accession>
<evidence type="ECO:0000313" key="1">
    <source>
        <dbReference type="EMBL" id="KAJ8032400.1"/>
    </source>
</evidence>
<protein>
    <submittedName>
        <fullName evidence="1">Uncharacterized protein</fullName>
    </submittedName>
</protein>
<evidence type="ECO:0000313" key="2">
    <source>
        <dbReference type="Proteomes" id="UP001152320"/>
    </source>
</evidence>
<name>A0A9Q1H4Q1_HOLLE</name>
<comment type="caution">
    <text evidence="1">The sequence shown here is derived from an EMBL/GenBank/DDBJ whole genome shotgun (WGS) entry which is preliminary data.</text>
</comment>
<reference evidence="1" key="1">
    <citation type="submission" date="2021-10" db="EMBL/GenBank/DDBJ databases">
        <title>Tropical sea cucumber genome reveals ecological adaptation and Cuvierian tubules defense mechanism.</title>
        <authorList>
            <person name="Chen T."/>
        </authorList>
    </citation>
    <scope>NUCLEOTIDE SEQUENCE</scope>
    <source>
        <strain evidence="1">Nanhai2018</strain>
        <tissue evidence="1">Muscle</tissue>
    </source>
</reference>